<feature type="transmembrane region" description="Helical" evidence="7">
    <location>
        <begin position="180"/>
        <end position="203"/>
    </location>
</feature>
<dbReference type="GO" id="GO:0065002">
    <property type="term" value="P:intracellular protein transmembrane transport"/>
    <property type="evidence" value="ECO:0007669"/>
    <property type="project" value="TreeGrafter"/>
</dbReference>
<dbReference type="PANTHER" id="PTHR30371:SF0">
    <property type="entry name" value="SEC-INDEPENDENT PROTEIN TRANSLOCASE PROTEIN TATC, CHLOROPLASTIC-RELATED"/>
    <property type="match status" value="1"/>
</dbReference>
<reference evidence="8 9" key="1">
    <citation type="submission" date="2016-10" db="EMBL/GenBank/DDBJ databases">
        <authorList>
            <person name="de Groot N.N."/>
        </authorList>
    </citation>
    <scope>NUCLEOTIDE SEQUENCE [LARGE SCALE GENOMIC DNA]</scope>
    <source>
        <strain evidence="8 9">DSM 22024</strain>
    </source>
</reference>
<name>A0A1H1WNM6_9ACTN</name>
<dbReference type="HAMAP" id="MF_00902">
    <property type="entry name" value="TatC"/>
    <property type="match status" value="1"/>
</dbReference>
<keyword evidence="6 7" id="KW-0472">Membrane</keyword>
<evidence type="ECO:0000256" key="2">
    <source>
        <dbReference type="ARBA" id="ARBA00022692"/>
    </source>
</evidence>
<dbReference type="GO" id="GO:0043953">
    <property type="term" value="P:protein transport by the Tat complex"/>
    <property type="evidence" value="ECO:0007669"/>
    <property type="project" value="UniProtKB-UniRule"/>
</dbReference>
<feature type="transmembrane region" description="Helical" evidence="7">
    <location>
        <begin position="215"/>
        <end position="231"/>
    </location>
</feature>
<keyword evidence="7" id="KW-0813">Transport</keyword>
<keyword evidence="5 7" id="KW-0811">Translocation</keyword>
<evidence type="ECO:0000256" key="5">
    <source>
        <dbReference type="ARBA" id="ARBA00023010"/>
    </source>
</evidence>
<dbReference type="PRINTS" id="PR01840">
    <property type="entry name" value="TATCFAMILY"/>
</dbReference>
<evidence type="ECO:0000256" key="6">
    <source>
        <dbReference type="ARBA" id="ARBA00023136"/>
    </source>
</evidence>
<keyword evidence="9" id="KW-1185">Reference proteome</keyword>
<dbReference type="AlphaFoldDB" id="A0A1H1WNM6"/>
<evidence type="ECO:0000256" key="1">
    <source>
        <dbReference type="ARBA" id="ARBA00004141"/>
    </source>
</evidence>
<dbReference type="NCBIfam" id="TIGR00945">
    <property type="entry name" value="tatC"/>
    <property type="match status" value="1"/>
</dbReference>
<evidence type="ECO:0000256" key="4">
    <source>
        <dbReference type="ARBA" id="ARBA00022989"/>
    </source>
</evidence>
<comment type="subcellular location">
    <subcellularLocation>
        <location evidence="7">Cell membrane</location>
        <topology evidence="7">Multi-pass membrane protein</topology>
    </subcellularLocation>
    <subcellularLocation>
        <location evidence="1">Membrane</location>
        <topology evidence="1">Multi-pass membrane protein</topology>
    </subcellularLocation>
</comment>
<organism evidence="8 9">
    <name type="scientific">Actinopolymorpha singaporensis</name>
    <dbReference type="NCBI Taxonomy" id="117157"/>
    <lineage>
        <taxon>Bacteria</taxon>
        <taxon>Bacillati</taxon>
        <taxon>Actinomycetota</taxon>
        <taxon>Actinomycetes</taxon>
        <taxon>Propionibacteriales</taxon>
        <taxon>Actinopolymorphaceae</taxon>
        <taxon>Actinopolymorpha</taxon>
    </lineage>
</organism>
<keyword evidence="4 7" id="KW-1133">Transmembrane helix</keyword>
<keyword evidence="2 7" id="KW-0812">Transmembrane</keyword>
<feature type="transmembrane region" description="Helical" evidence="7">
    <location>
        <begin position="237"/>
        <end position="257"/>
    </location>
</feature>
<dbReference type="InterPro" id="IPR002033">
    <property type="entry name" value="TatC"/>
</dbReference>
<feature type="transmembrane region" description="Helical" evidence="7">
    <location>
        <begin position="37"/>
        <end position="55"/>
    </location>
</feature>
<proteinExistence type="inferred from homology"/>
<dbReference type="GO" id="GO:0009977">
    <property type="term" value="F:proton motive force dependent protein transmembrane transporter activity"/>
    <property type="evidence" value="ECO:0007669"/>
    <property type="project" value="TreeGrafter"/>
</dbReference>
<dbReference type="STRING" id="117157.SAMN04489717_4601"/>
<accession>A0A1H1WNM6</accession>
<dbReference type="GO" id="GO:0033281">
    <property type="term" value="C:TAT protein transport complex"/>
    <property type="evidence" value="ECO:0007669"/>
    <property type="project" value="UniProtKB-UniRule"/>
</dbReference>
<keyword evidence="3 7" id="KW-0653">Protein transport</keyword>
<comment type="similarity">
    <text evidence="7">Belongs to the TatC family.</text>
</comment>
<evidence type="ECO:0000313" key="9">
    <source>
        <dbReference type="Proteomes" id="UP000198983"/>
    </source>
</evidence>
<comment type="function">
    <text evidence="7">Part of the twin-arginine translocation (Tat) system that transports large folded proteins containing a characteristic twin-arginine motif in their signal peptide across membranes. Together with TatB, TatC is part of a receptor directly interacting with Tat signal peptides.</text>
</comment>
<dbReference type="PANTHER" id="PTHR30371">
    <property type="entry name" value="SEC-INDEPENDENT PROTEIN TRANSLOCASE PROTEIN TATC"/>
    <property type="match status" value="1"/>
</dbReference>
<dbReference type="Pfam" id="PF00902">
    <property type="entry name" value="TatC"/>
    <property type="match status" value="1"/>
</dbReference>
<comment type="subunit">
    <text evidence="7">The Tat system comprises two distinct complexes: a TatABC complex, containing multiple copies of TatA, TatB and TatC subunits, and a separate TatA complex, containing only TatA subunits. Substrates initially bind to the TatABC complex, which probably triggers association of the separate TatA complex to form the active translocon.</text>
</comment>
<sequence length="285" mass="31542">MSLSLGRLRVRRTSKPPPDPEGRMALVEHLRELRSRLFKAVGAILLGMILGWIFYDQLFTLLREPLDQAISHLQAKRQVDVKLVFGDVAGPLMLQLKVALIAGLVVSSPVWLYQLWAFILPGLHRNERKWTMVFMGSAAPLFIGGVVVGYYAMPKGLNVLIDFTPSGVSNYPSVDVFLSFVLRLLLVFGVAFEIPVFVVMLNLVGVLSSATLARARAWIVFGIFVFAAVATPSTDPVTMLILAVPMTILFLASEQIARLTDRRRKARLVAQGIDIEGIERAGRDD</sequence>
<feature type="transmembrane region" description="Helical" evidence="7">
    <location>
        <begin position="132"/>
        <end position="153"/>
    </location>
</feature>
<protein>
    <recommendedName>
        <fullName evidence="7">Sec-independent protein translocase protein TatC</fullName>
    </recommendedName>
</protein>
<feature type="transmembrane region" description="Helical" evidence="7">
    <location>
        <begin position="98"/>
        <end position="120"/>
    </location>
</feature>
<evidence type="ECO:0000256" key="3">
    <source>
        <dbReference type="ARBA" id="ARBA00022927"/>
    </source>
</evidence>
<keyword evidence="7" id="KW-1003">Cell membrane</keyword>
<dbReference type="EMBL" id="LT629732">
    <property type="protein sequence ID" value="SDS98664.1"/>
    <property type="molecule type" value="Genomic_DNA"/>
</dbReference>
<dbReference type="Proteomes" id="UP000198983">
    <property type="component" value="Chromosome I"/>
</dbReference>
<dbReference type="RefSeq" id="WP_241827579.1">
    <property type="nucleotide sequence ID" value="NZ_LT629732.1"/>
</dbReference>
<evidence type="ECO:0000313" key="8">
    <source>
        <dbReference type="EMBL" id="SDS98664.1"/>
    </source>
</evidence>
<evidence type="ECO:0000256" key="7">
    <source>
        <dbReference type="HAMAP-Rule" id="MF_00902"/>
    </source>
</evidence>
<gene>
    <name evidence="7" type="primary">tatC</name>
    <name evidence="8" type="ORF">SAMN04489717_4601</name>
</gene>